<dbReference type="SUPFAM" id="SSF54966">
    <property type="entry name" value="RuBisCO, large subunit, small (N-terminal) domain"/>
    <property type="match status" value="1"/>
</dbReference>
<dbReference type="Pfam" id="PF00016">
    <property type="entry name" value="RuBisCO_large"/>
    <property type="match status" value="1"/>
</dbReference>
<dbReference type="InterPro" id="IPR000685">
    <property type="entry name" value="RuBisCO_lsu_C"/>
</dbReference>
<organism evidence="2 3">
    <name type="scientific">Rhodoplanes azumiensis</name>
    <dbReference type="NCBI Taxonomy" id="1897628"/>
    <lineage>
        <taxon>Bacteria</taxon>
        <taxon>Pseudomonadati</taxon>
        <taxon>Pseudomonadota</taxon>
        <taxon>Alphaproteobacteria</taxon>
        <taxon>Hyphomicrobiales</taxon>
        <taxon>Nitrobacteraceae</taxon>
        <taxon>Rhodoplanes</taxon>
    </lineage>
</organism>
<dbReference type="CDD" id="cd08210">
    <property type="entry name" value="RLP_RrRLP"/>
    <property type="match status" value="1"/>
</dbReference>
<dbReference type="Gene3D" id="3.30.70.150">
    <property type="entry name" value="RuBisCO large subunit, N-terminal domain"/>
    <property type="match status" value="1"/>
</dbReference>
<dbReference type="SFLD" id="SFLDG00301">
    <property type="entry name" value="RuBisCO-like_proteins"/>
    <property type="match status" value="1"/>
</dbReference>
<reference evidence="3" key="1">
    <citation type="journal article" date="2019" name="Int. J. Syst. Evol. Microbiol.">
        <title>The Global Catalogue of Microorganisms (GCM) 10K type strain sequencing project: providing services to taxonomists for standard genome sequencing and annotation.</title>
        <authorList>
            <consortium name="The Broad Institute Genomics Platform"/>
            <consortium name="The Broad Institute Genome Sequencing Center for Infectious Disease"/>
            <person name="Wu L."/>
            <person name="Ma J."/>
        </authorList>
    </citation>
    <scope>NUCLEOTIDE SEQUENCE [LARGE SCALE GENOMIC DNA]</scope>
    <source>
        <strain evidence="3">CGMCC 1.6774</strain>
    </source>
</reference>
<feature type="domain" description="Ribulose bisphosphate carboxylase large subunit C-terminal" evidence="1">
    <location>
        <begin position="115"/>
        <end position="343"/>
    </location>
</feature>
<dbReference type="SFLD" id="SFLDS00014">
    <property type="entry name" value="RuBisCO"/>
    <property type="match status" value="1"/>
</dbReference>
<evidence type="ECO:0000259" key="1">
    <source>
        <dbReference type="Pfam" id="PF00016"/>
    </source>
</evidence>
<dbReference type="Gene3D" id="3.20.20.110">
    <property type="entry name" value="Ribulose bisphosphate carboxylase, large subunit, C-terminal domain"/>
    <property type="match status" value="1"/>
</dbReference>
<dbReference type="Proteomes" id="UP001597314">
    <property type="component" value="Unassembled WGS sequence"/>
</dbReference>
<evidence type="ECO:0000313" key="2">
    <source>
        <dbReference type="EMBL" id="MFD2182728.1"/>
    </source>
</evidence>
<dbReference type="PANTHER" id="PTHR42704">
    <property type="entry name" value="RIBULOSE BISPHOSPHATE CARBOXYLASE"/>
    <property type="match status" value="1"/>
</dbReference>
<name>A0ABW5AIJ4_9BRAD</name>
<dbReference type="InterPro" id="IPR036422">
    <property type="entry name" value="RuBisCO_lsu_N_sf"/>
</dbReference>
<sequence length="368" mass="38284">MNRRLEVTYVVRCPATEIDSRATALAIEQSVEMPLSAITDPAVLEEVVGRVERIAPAGDGCFAVTIGLADATIGTDAGQLLSMLFGNSSLHDDLVLSDVVFPAATAAAFGGPHHGIAGFRERLSAQGRALTATALKPQGLPAATLAALAEKLTEGGIDLIKDDHGIADQPAAPFAERVPRIADAVQSAGARSGHPTLYVPNLSGDLDRMRTQVACARAVGVRAVMVAPMVAGVATVHTLVAEHPDILFVAHPALGGASRIAPPLLFGRLFRLIGADAVVYPNAGGRFGWTIETCRALATAARAPWHGLAPSLPVPAGGMTRQRVPELLDVYGTDVMLLIGGALLDAKEKLVAATADLVAAVHRHDYKK</sequence>
<comment type="caution">
    <text evidence="2">The sequence shown here is derived from an EMBL/GenBank/DDBJ whole genome shotgun (WGS) entry which is preliminary data.</text>
</comment>
<dbReference type="SUPFAM" id="SSF51649">
    <property type="entry name" value="RuBisCo, C-terminal domain"/>
    <property type="match status" value="1"/>
</dbReference>
<accession>A0ABW5AIJ4</accession>
<proteinExistence type="predicted"/>
<evidence type="ECO:0000313" key="3">
    <source>
        <dbReference type="Proteomes" id="UP001597314"/>
    </source>
</evidence>
<dbReference type="PANTHER" id="PTHR42704:SF17">
    <property type="entry name" value="RIBULOSE BISPHOSPHATE CARBOXYLASE LARGE CHAIN"/>
    <property type="match status" value="1"/>
</dbReference>
<dbReference type="EMBL" id="JBHUIW010000011">
    <property type="protein sequence ID" value="MFD2182728.1"/>
    <property type="molecule type" value="Genomic_DNA"/>
</dbReference>
<protein>
    <submittedName>
        <fullName evidence="2">RuBisCO large subunit C-terminal-like domain-containing protein</fullName>
    </submittedName>
</protein>
<dbReference type="RefSeq" id="WP_378477902.1">
    <property type="nucleotide sequence ID" value="NZ_JBHUIW010000011.1"/>
</dbReference>
<gene>
    <name evidence="2" type="ORF">ACFSOX_11235</name>
</gene>
<dbReference type="InterPro" id="IPR033966">
    <property type="entry name" value="RuBisCO"/>
</dbReference>
<dbReference type="InterPro" id="IPR036376">
    <property type="entry name" value="RuBisCO_lsu_C_sf"/>
</dbReference>
<keyword evidence="3" id="KW-1185">Reference proteome</keyword>